<dbReference type="AlphaFoldDB" id="A0A9E8LSQ8"/>
<keyword evidence="2" id="KW-1185">Reference proteome</keyword>
<proteinExistence type="predicted"/>
<sequence length="261" mass="31072">MRLVAELGPIEYENRLYFLNKLEKLGIPVKKSSKLEKARYTRFYTQKMDINKWDDLEELAQGMLELYNSSEFTLLRKQVASILKGKNPAKSIENGSLRNQAQTQKGNSAIYQAFRKWMELNGISPSNYRVTTRNVSFKIPLFDQFKEKLGETREKWWWHNGPFLFWMNFSNEELYFTLEIGPIEPIKRVQLMENLQEQGIHFNKRGLSPGAKYTRIYTKTVQTEGFNEDQFIETFEEIYKNRELQNILKTLELIYDKFRDD</sequence>
<name>A0A9E8LSQ8_9BACI</name>
<dbReference type="Proteomes" id="UP001164718">
    <property type="component" value="Chromosome"/>
</dbReference>
<evidence type="ECO:0000313" key="1">
    <source>
        <dbReference type="EMBL" id="WAA08908.1"/>
    </source>
</evidence>
<evidence type="ECO:0000313" key="2">
    <source>
        <dbReference type="Proteomes" id="UP001164718"/>
    </source>
</evidence>
<dbReference type="EMBL" id="CP106878">
    <property type="protein sequence ID" value="WAA08908.1"/>
    <property type="molecule type" value="Genomic_DNA"/>
</dbReference>
<gene>
    <name evidence="1" type="ORF">OE104_09845</name>
</gene>
<organism evidence="1 2">
    <name type="scientific">Fervidibacillus albus</name>
    <dbReference type="NCBI Taxonomy" id="2980026"/>
    <lineage>
        <taxon>Bacteria</taxon>
        <taxon>Bacillati</taxon>
        <taxon>Bacillota</taxon>
        <taxon>Bacilli</taxon>
        <taxon>Bacillales</taxon>
        <taxon>Bacillaceae</taxon>
        <taxon>Fervidibacillus</taxon>
    </lineage>
</organism>
<dbReference type="KEGG" id="faf:OE104_09845"/>
<protein>
    <submittedName>
        <fullName evidence="1">Uncharacterized protein</fullName>
    </submittedName>
</protein>
<dbReference type="RefSeq" id="WP_275416693.1">
    <property type="nucleotide sequence ID" value="NZ_CP106878.1"/>
</dbReference>
<accession>A0A9E8LSQ8</accession>
<reference evidence="1" key="1">
    <citation type="submission" date="2022-09" db="EMBL/GenBank/DDBJ databases">
        <title>Complete Genomes of Fervidibacillus albus and Fervidibacillus halotolerans isolated from tidal flat sediments.</title>
        <authorList>
            <person name="Kwon K.K."/>
            <person name="Yang S.-H."/>
            <person name="Park M.J."/>
            <person name="Oh H.-M."/>
        </authorList>
    </citation>
    <scope>NUCLEOTIDE SEQUENCE</scope>
    <source>
        <strain evidence="1">MEBiC13591</strain>
    </source>
</reference>